<evidence type="ECO:0000259" key="1">
    <source>
        <dbReference type="Pfam" id="PF07883"/>
    </source>
</evidence>
<gene>
    <name evidence="2" type="ORF">ABLG96_11885</name>
</gene>
<organism evidence="2">
    <name type="scientific">Nakamurella sp. A5-74</name>
    <dbReference type="NCBI Taxonomy" id="3158264"/>
    <lineage>
        <taxon>Bacteria</taxon>
        <taxon>Bacillati</taxon>
        <taxon>Actinomycetota</taxon>
        <taxon>Actinomycetes</taxon>
        <taxon>Nakamurellales</taxon>
        <taxon>Nakamurellaceae</taxon>
        <taxon>Nakamurella</taxon>
    </lineage>
</organism>
<dbReference type="EMBL" id="CP159218">
    <property type="protein sequence ID" value="XCG61986.1"/>
    <property type="molecule type" value="Genomic_DNA"/>
</dbReference>
<reference evidence="2" key="1">
    <citation type="submission" date="2024-05" db="EMBL/GenBank/DDBJ databases">
        <authorList>
            <person name="Cai S.Y."/>
            <person name="Jin L.M."/>
            <person name="Li H.R."/>
        </authorList>
    </citation>
    <scope>NUCLEOTIDE SEQUENCE</scope>
    <source>
        <strain evidence="2">A5-74</strain>
    </source>
</reference>
<dbReference type="Gene3D" id="2.60.120.10">
    <property type="entry name" value="Jelly Rolls"/>
    <property type="match status" value="1"/>
</dbReference>
<accession>A0AAU8DM42</accession>
<dbReference type="InterPro" id="IPR011051">
    <property type="entry name" value="RmlC_Cupin_sf"/>
</dbReference>
<dbReference type="AlphaFoldDB" id="A0AAU8DM42"/>
<name>A0AAU8DM42_9ACTN</name>
<sequence length="117" mass="12436">MRLVPVVPVQLQRFGSHGVTVHHPTSSTDELLTFDGGSSVVVGRLDEGGVIGRHPATDLQLLMVVTGTIIVATDSATAELIEGQAVLFEPGEQHETRASTAASIVVFERRIDPRPAD</sequence>
<dbReference type="Pfam" id="PF07883">
    <property type="entry name" value="Cupin_2"/>
    <property type="match status" value="1"/>
</dbReference>
<dbReference type="InterPro" id="IPR014710">
    <property type="entry name" value="RmlC-like_jellyroll"/>
</dbReference>
<feature type="domain" description="Cupin type-2" evidence="1">
    <location>
        <begin position="44"/>
        <end position="102"/>
    </location>
</feature>
<protein>
    <submittedName>
        <fullName evidence="2">Cupin domain-containing protein</fullName>
    </submittedName>
</protein>
<dbReference type="InterPro" id="IPR013096">
    <property type="entry name" value="Cupin_2"/>
</dbReference>
<proteinExistence type="predicted"/>
<evidence type="ECO:0000313" key="2">
    <source>
        <dbReference type="EMBL" id="XCG61986.1"/>
    </source>
</evidence>
<dbReference type="RefSeq" id="WP_353647602.1">
    <property type="nucleotide sequence ID" value="NZ_CP159218.1"/>
</dbReference>
<dbReference type="SUPFAM" id="SSF51182">
    <property type="entry name" value="RmlC-like cupins"/>
    <property type="match status" value="1"/>
</dbReference>